<feature type="compositionally biased region" description="Acidic residues" evidence="1">
    <location>
        <begin position="158"/>
        <end position="173"/>
    </location>
</feature>
<comment type="caution">
    <text evidence="2">The sequence shown here is derived from an EMBL/GenBank/DDBJ whole genome shotgun (WGS) entry which is preliminary data.</text>
</comment>
<dbReference type="Proteomes" id="UP001218188">
    <property type="component" value="Unassembled WGS sequence"/>
</dbReference>
<dbReference type="AlphaFoldDB" id="A0AAD6RWV2"/>
<organism evidence="2 3">
    <name type="scientific">Mycena alexandri</name>
    <dbReference type="NCBI Taxonomy" id="1745969"/>
    <lineage>
        <taxon>Eukaryota</taxon>
        <taxon>Fungi</taxon>
        <taxon>Dikarya</taxon>
        <taxon>Basidiomycota</taxon>
        <taxon>Agaricomycotina</taxon>
        <taxon>Agaricomycetes</taxon>
        <taxon>Agaricomycetidae</taxon>
        <taxon>Agaricales</taxon>
        <taxon>Marasmiineae</taxon>
        <taxon>Mycenaceae</taxon>
        <taxon>Mycena</taxon>
    </lineage>
</organism>
<evidence type="ECO:0000313" key="3">
    <source>
        <dbReference type="Proteomes" id="UP001218188"/>
    </source>
</evidence>
<reference evidence="2" key="1">
    <citation type="submission" date="2023-03" db="EMBL/GenBank/DDBJ databases">
        <title>Massive genome expansion in bonnet fungi (Mycena s.s.) driven by repeated elements and novel gene families across ecological guilds.</title>
        <authorList>
            <consortium name="Lawrence Berkeley National Laboratory"/>
            <person name="Harder C.B."/>
            <person name="Miyauchi S."/>
            <person name="Viragh M."/>
            <person name="Kuo A."/>
            <person name="Thoen E."/>
            <person name="Andreopoulos B."/>
            <person name="Lu D."/>
            <person name="Skrede I."/>
            <person name="Drula E."/>
            <person name="Henrissat B."/>
            <person name="Morin E."/>
            <person name="Kohler A."/>
            <person name="Barry K."/>
            <person name="LaButti K."/>
            <person name="Morin E."/>
            <person name="Salamov A."/>
            <person name="Lipzen A."/>
            <person name="Mereny Z."/>
            <person name="Hegedus B."/>
            <person name="Baldrian P."/>
            <person name="Stursova M."/>
            <person name="Weitz H."/>
            <person name="Taylor A."/>
            <person name="Grigoriev I.V."/>
            <person name="Nagy L.G."/>
            <person name="Martin F."/>
            <person name="Kauserud H."/>
        </authorList>
    </citation>
    <scope>NUCLEOTIDE SEQUENCE</scope>
    <source>
        <strain evidence="2">CBHHK200</strain>
    </source>
</reference>
<name>A0AAD6RWV2_9AGAR</name>
<accession>A0AAD6RWV2</accession>
<gene>
    <name evidence="2" type="ORF">C8F04DRAFT_1204053</name>
</gene>
<dbReference type="EMBL" id="JARJCM010000679">
    <property type="protein sequence ID" value="KAJ7015971.1"/>
    <property type="molecule type" value="Genomic_DNA"/>
</dbReference>
<feature type="compositionally biased region" description="Acidic residues" evidence="1">
    <location>
        <begin position="182"/>
        <end position="192"/>
    </location>
</feature>
<feature type="region of interest" description="Disordered" evidence="1">
    <location>
        <begin position="155"/>
        <end position="192"/>
    </location>
</feature>
<feature type="region of interest" description="Disordered" evidence="1">
    <location>
        <begin position="115"/>
        <end position="138"/>
    </location>
</feature>
<protein>
    <submittedName>
        <fullName evidence="2">Uncharacterized protein</fullName>
    </submittedName>
</protein>
<evidence type="ECO:0000256" key="1">
    <source>
        <dbReference type="SAM" id="MobiDB-lite"/>
    </source>
</evidence>
<proteinExistence type="predicted"/>
<sequence>MLWASESGRHAWSSYIRGNKTLRRVRVCGGERAQWMVPCGEVLTTPRAEHLVVAYLSCSTSAPRIDPSWGGPPGIVCAVSSPASAASQVTIGRAWPAAASPNFVSPTAVKCQQAEGKWGGRRSALTDEGAVRRPRPLPPPRRRFGCRCRHLHAGVDGALEDDEDAQEDLDDKDDNVTLLADGDGEEDDKMMR</sequence>
<keyword evidence="3" id="KW-1185">Reference proteome</keyword>
<evidence type="ECO:0000313" key="2">
    <source>
        <dbReference type="EMBL" id="KAJ7015971.1"/>
    </source>
</evidence>